<dbReference type="EMBL" id="JBHTLU010000023">
    <property type="protein sequence ID" value="MFD1222193.1"/>
    <property type="molecule type" value="Genomic_DNA"/>
</dbReference>
<evidence type="ECO:0000313" key="1">
    <source>
        <dbReference type="EMBL" id="MFD1222193.1"/>
    </source>
</evidence>
<keyword evidence="2" id="KW-1185">Reference proteome</keyword>
<comment type="caution">
    <text evidence="1">The sequence shown here is derived from an EMBL/GenBank/DDBJ whole genome shotgun (WGS) entry which is preliminary data.</text>
</comment>
<reference evidence="2" key="1">
    <citation type="journal article" date="2019" name="Int. J. Syst. Evol. Microbiol.">
        <title>The Global Catalogue of Microorganisms (GCM) 10K type strain sequencing project: providing services to taxonomists for standard genome sequencing and annotation.</title>
        <authorList>
            <consortium name="The Broad Institute Genomics Platform"/>
            <consortium name="The Broad Institute Genome Sequencing Center for Infectious Disease"/>
            <person name="Wu L."/>
            <person name="Ma J."/>
        </authorList>
    </citation>
    <scope>NUCLEOTIDE SEQUENCE [LARGE SCALE GENOMIC DNA]</scope>
    <source>
        <strain evidence="2">CCUG 53270</strain>
    </source>
</reference>
<dbReference type="InterPro" id="IPR009910">
    <property type="entry name" value="DUF1450"/>
</dbReference>
<gene>
    <name evidence="1" type="ORF">ACFQ4B_18900</name>
</gene>
<accession>A0ABW3UN66</accession>
<name>A0ABW3UN66_9BACL</name>
<organism evidence="1 2">
    <name type="scientific">Paenibacillus vulneris</name>
    <dbReference type="NCBI Taxonomy" id="1133364"/>
    <lineage>
        <taxon>Bacteria</taxon>
        <taxon>Bacillati</taxon>
        <taxon>Bacillota</taxon>
        <taxon>Bacilli</taxon>
        <taxon>Bacillales</taxon>
        <taxon>Paenibacillaceae</taxon>
        <taxon>Paenibacillus</taxon>
    </lineage>
</organism>
<proteinExistence type="predicted"/>
<dbReference type="Pfam" id="PF07293">
    <property type="entry name" value="DUF1450"/>
    <property type="match status" value="1"/>
</dbReference>
<sequence>MKIKYCCRNFKHGSKSVYKTMKKQFPEMKQKKRDCLGACKLCSRQCIAKVGKADVICAPSAEKLYEVLLDLIG</sequence>
<dbReference type="Proteomes" id="UP001597180">
    <property type="component" value="Unassembled WGS sequence"/>
</dbReference>
<protein>
    <submittedName>
        <fullName evidence="1">DUF1450 domain-containing protein</fullName>
    </submittedName>
</protein>
<evidence type="ECO:0000313" key="2">
    <source>
        <dbReference type="Proteomes" id="UP001597180"/>
    </source>
</evidence>
<dbReference type="RefSeq" id="WP_079910022.1">
    <property type="nucleotide sequence ID" value="NZ_BAABJG010000018.1"/>
</dbReference>